<feature type="region of interest" description="Disordered" evidence="9">
    <location>
        <begin position="1"/>
        <end position="23"/>
    </location>
</feature>
<dbReference type="InterPro" id="IPR011527">
    <property type="entry name" value="ABC1_TM_dom"/>
</dbReference>
<comment type="subcellular location">
    <subcellularLocation>
        <location evidence="1">Cell membrane</location>
        <topology evidence="1">Multi-pass membrane protein</topology>
    </subcellularLocation>
</comment>
<name>A0A1G9AHI6_9EURY</name>
<dbReference type="InterPro" id="IPR039421">
    <property type="entry name" value="Type_1_exporter"/>
</dbReference>
<dbReference type="EMBL" id="FNFT01000006">
    <property type="protein sequence ID" value="SDK26020.1"/>
    <property type="molecule type" value="Genomic_DNA"/>
</dbReference>
<evidence type="ECO:0000313" key="14">
    <source>
        <dbReference type="Proteomes" id="UP000326500"/>
    </source>
</evidence>
<dbReference type="PROSITE" id="PS50929">
    <property type="entry name" value="ABC_TM1F"/>
    <property type="match status" value="1"/>
</dbReference>
<evidence type="ECO:0000256" key="1">
    <source>
        <dbReference type="ARBA" id="ARBA00004651"/>
    </source>
</evidence>
<evidence type="ECO:0000256" key="5">
    <source>
        <dbReference type="ARBA" id="ARBA00022741"/>
    </source>
</evidence>
<feature type="transmembrane region" description="Helical" evidence="10">
    <location>
        <begin position="348"/>
        <end position="371"/>
    </location>
</feature>
<dbReference type="GO" id="GO:0005886">
    <property type="term" value="C:plasma membrane"/>
    <property type="evidence" value="ECO:0007669"/>
    <property type="project" value="UniProtKB-SubCell"/>
</dbReference>
<dbReference type="CDD" id="cd07346">
    <property type="entry name" value="ABC_6TM_exporters"/>
    <property type="match status" value="1"/>
</dbReference>
<feature type="transmembrane region" description="Helical" evidence="10">
    <location>
        <begin position="235"/>
        <end position="253"/>
    </location>
</feature>
<dbReference type="InterPro" id="IPR003439">
    <property type="entry name" value="ABC_transporter-like_ATP-bd"/>
</dbReference>
<evidence type="ECO:0000256" key="3">
    <source>
        <dbReference type="ARBA" id="ARBA00022475"/>
    </source>
</evidence>
<dbReference type="STRING" id="2200.GCA_001571405_00361"/>
<dbReference type="Gene3D" id="3.40.50.300">
    <property type="entry name" value="P-loop containing nucleotide triphosphate hydrolases"/>
    <property type="match status" value="1"/>
</dbReference>
<feature type="region of interest" description="Disordered" evidence="9">
    <location>
        <begin position="627"/>
        <end position="649"/>
    </location>
</feature>
<dbReference type="SUPFAM" id="SSF52540">
    <property type="entry name" value="P-loop containing nucleoside triphosphate hydrolases"/>
    <property type="match status" value="1"/>
</dbReference>
<keyword evidence="6 13" id="KW-0067">ATP-binding</keyword>
<dbReference type="InterPro" id="IPR017871">
    <property type="entry name" value="ABC_transporter-like_CS"/>
</dbReference>
<dbReference type="SUPFAM" id="SSF90123">
    <property type="entry name" value="ABC transporter transmembrane region"/>
    <property type="match status" value="1"/>
</dbReference>
<feature type="transmembrane region" description="Helical" evidence="10">
    <location>
        <begin position="117"/>
        <end position="141"/>
    </location>
</feature>
<dbReference type="InterPro" id="IPR036640">
    <property type="entry name" value="ABC1_TM_sf"/>
</dbReference>
<evidence type="ECO:0000256" key="7">
    <source>
        <dbReference type="ARBA" id="ARBA00022989"/>
    </source>
</evidence>
<dbReference type="FunFam" id="3.40.50.300:FF:000221">
    <property type="entry name" value="Multidrug ABC transporter ATP-binding protein"/>
    <property type="match status" value="1"/>
</dbReference>
<keyword evidence="8 10" id="KW-0472">Membrane</keyword>
<dbReference type="GO" id="GO:0015421">
    <property type="term" value="F:ABC-type oligopeptide transporter activity"/>
    <property type="evidence" value="ECO:0007669"/>
    <property type="project" value="TreeGrafter"/>
</dbReference>
<dbReference type="InterPro" id="IPR003593">
    <property type="entry name" value="AAA+_ATPase"/>
</dbReference>
<keyword evidence="3" id="KW-1003">Cell membrane</keyword>
<feature type="transmembrane region" description="Helical" evidence="10">
    <location>
        <begin position="74"/>
        <end position="97"/>
    </location>
</feature>
<dbReference type="PROSITE" id="PS50893">
    <property type="entry name" value="ABC_TRANSPORTER_2"/>
    <property type="match status" value="1"/>
</dbReference>
<keyword evidence="2" id="KW-0813">Transport</keyword>
<feature type="transmembrane region" description="Helical" evidence="10">
    <location>
        <begin position="317"/>
        <end position="336"/>
    </location>
</feature>
<accession>A0A1G9AHI6</accession>
<evidence type="ECO:0000256" key="10">
    <source>
        <dbReference type="SAM" id="Phobius"/>
    </source>
</evidence>
<sequence>MELERRRGGRPGGSPPESGLRLAAPEPDRYTMSITDYCRRTVAFTRDIMRQPVKTRRDLQFSDLGFFLRFARPIWSVGVLALVATALVSAAKTILPLSIKFFIDNILLGERPATDSLLAGAAGTLSSLNALIIALLLLGLFTGGMDLLRNYWTARFREGYAFNLQTALVEHVLSFPLSYFKSQQTGYIMSRLSDDVQILQYTISQYLPQSIANALYVAFTFAILCILNLKLTLVVVAFIPLYLLVNAVFIRRIRAATHRERERQAHVSRDLQEVISGIDTVKSHAAEDREVRRVSGTLRNMVDARIRNTMLSAFSEYFRIGTMSLMLIAVFWFGGNEVLAGAMTVGDFVAFAVYIVTFAPTVNTFFAFPVVMQPAATSAARLRDLFAMHGESGRTSGAGGIAPTVVQGRIEFSGVWFGYAESEPILRDVNFVVRPGEVVAIIGRTGAGKTTLINLILRAFLPQKGTVTLDGRDLSTLDPRWLRRQVSLVSQDLFLFHTTIEENIRYSRPDATHDEVVEAARKAQIHDDIMQFPKGYQTIVGERGTQLSVGQRQRVAIARAFLKDAPILILDEPTSALDMQTEDQIRQTLEILVRDRTTILISHRPSLLTLADRVLTIEDGEVREYRETESTTWTRSDRPSGSLGRSTVP</sequence>
<protein>
    <submittedName>
        <fullName evidence="13">ATP-binding cassette, subfamily B, MsbA</fullName>
    </submittedName>
</protein>
<feature type="domain" description="ABC transporter" evidence="11">
    <location>
        <begin position="410"/>
        <end position="644"/>
    </location>
</feature>
<dbReference type="PROSITE" id="PS00211">
    <property type="entry name" value="ABC_TRANSPORTER_1"/>
    <property type="match status" value="1"/>
</dbReference>
<dbReference type="PANTHER" id="PTHR43394:SF1">
    <property type="entry name" value="ATP-BINDING CASSETTE SUB-FAMILY B MEMBER 10, MITOCHONDRIAL"/>
    <property type="match status" value="1"/>
</dbReference>
<dbReference type="Pfam" id="PF00005">
    <property type="entry name" value="ABC_tran"/>
    <property type="match status" value="1"/>
</dbReference>
<evidence type="ECO:0000256" key="4">
    <source>
        <dbReference type="ARBA" id="ARBA00022692"/>
    </source>
</evidence>
<evidence type="ECO:0000256" key="2">
    <source>
        <dbReference type="ARBA" id="ARBA00022448"/>
    </source>
</evidence>
<evidence type="ECO:0000313" key="13">
    <source>
        <dbReference type="EMBL" id="SDK26020.1"/>
    </source>
</evidence>
<dbReference type="PANTHER" id="PTHR43394">
    <property type="entry name" value="ATP-DEPENDENT PERMEASE MDL1, MITOCHONDRIAL"/>
    <property type="match status" value="1"/>
</dbReference>
<dbReference type="SMART" id="SM00382">
    <property type="entry name" value="AAA"/>
    <property type="match status" value="1"/>
</dbReference>
<gene>
    <name evidence="13" type="ORF">SAMN04488571_10626</name>
</gene>
<evidence type="ECO:0000259" key="12">
    <source>
        <dbReference type="PROSITE" id="PS50929"/>
    </source>
</evidence>
<dbReference type="AlphaFoldDB" id="A0A1G9AHI6"/>
<feature type="domain" description="ABC transmembrane type-1" evidence="12">
    <location>
        <begin position="79"/>
        <end position="368"/>
    </location>
</feature>
<dbReference type="RefSeq" id="WP_224732796.1">
    <property type="nucleotide sequence ID" value="NZ_BCNX01000003.1"/>
</dbReference>
<reference evidence="13 14" key="1">
    <citation type="submission" date="2016-10" db="EMBL/GenBank/DDBJ databases">
        <authorList>
            <person name="Varghese N."/>
            <person name="Submissions S."/>
        </authorList>
    </citation>
    <scope>NUCLEOTIDE SEQUENCE [LARGE SCALE GENOMIC DNA]</scope>
    <source>
        <strain evidence="13 14">DSM 2373</strain>
    </source>
</reference>
<keyword evidence="5" id="KW-0547">Nucleotide-binding</keyword>
<dbReference type="InterPro" id="IPR027417">
    <property type="entry name" value="P-loop_NTPase"/>
</dbReference>
<feature type="transmembrane region" description="Helical" evidence="10">
    <location>
        <begin position="211"/>
        <end position="229"/>
    </location>
</feature>
<evidence type="ECO:0000259" key="11">
    <source>
        <dbReference type="PROSITE" id="PS50893"/>
    </source>
</evidence>
<dbReference type="Proteomes" id="UP000326500">
    <property type="component" value="Unassembled WGS sequence"/>
</dbReference>
<evidence type="ECO:0000256" key="6">
    <source>
        <dbReference type="ARBA" id="ARBA00022840"/>
    </source>
</evidence>
<dbReference type="Gene3D" id="1.20.1560.10">
    <property type="entry name" value="ABC transporter type 1, transmembrane domain"/>
    <property type="match status" value="1"/>
</dbReference>
<keyword evidence="7 10" id="KW-1133">Transmembrane helix</keyword>
<proteinExistence type="predicted"/>
<dbReference type="Pfam" id="PF00664">
    <property type="entry name" value="ABC_membrane"/>
    <property type="match status" value="1"/>
</dbReference>
<keyword evidence="14" id="KW-1185">Reference proteome</keyword>
<dbReference type="GO" id="GO:0016887">
    <property type="term" value="F:ATP hydrolysis activity"/>
    <property type="evidence" value="ECO:0007669"/>
    <property type="project" value="InterPro"/>
</dbReference>
<dbReference type="GO" id="GO:0005524">
    <property type="term" value="F:ATP binding"/>
    <property type="evidence" value="ECO:0007669"/>
    <property type="project" value="UniProtKB-KW"/>
</dbReference>
<organism evidence="13 14">
    <name type="scientific">Methanoculleus thermophilus</name>
    <dbReference type="NCBI Taxonomy" id="2200"/>
    <lineage>
        <taxon>Archaea</taxon>
        <taxon>Methanobacteriati</taxon>
        <taxon>Methanobacteriota</taxon>
        <taxon>Stenosarchaea group</taxon>
        <taxon>Methanomicrobia</taxon>
        <taxon>Methanomicrobiales</taxon>
        <taxon>Methanomicrobiaceae</taxon>
        <taxon>Methanoculleus</taxon>
    </lineage>
</organism>
<keyword evidence="4 10" id="KW-0812">Transmembrane</keyword>
<evidence type="ECO:0000256" key="9">
    <source>
        <dbReference type="SAM" id="MobiDB-lite"/>
    </source>
</evidence>
<evidence type="ECO:0000256" key="8">
    <source>
        <dbReference type="ARBA" id="ARBA00023136"/>
    </source>
</evidence>